<keyword evidence="1 6" id="KW-0645">Protease</keyword>
<evidence type="ECO:0000256" key="2">
    <source>
        <dbReference type="ARBA" id="ARBA00022723"/>
    </source>
</evidence>
<gene>
    <name evidence="8" type="ORF">COHA_009115</name>
</gene>
<protein>
    <recommendedName>
        <fullName evidence="7">Peptidase M48 domain-containing protein</fullName>
    </recommendedName>
</protein>
<comment type="cofactor">
    <cofactor evidence="6">
        <name>Zn(2+)</name>
        <dbReference type="ChEBI" id="CHEBI:29105"/>
    </cofactor>
    <text evidence="6">Binds 1 zinc ion per subunit.</text>
</comment>
<dbReference type="InterPro" id="IPR001915">
    <property type="entry name" value="Peptidase_M48"/>
</dbReference>
<dbReference type="GO" id="GO:0016020">
    <property type="term" value="C:membrane"/>
    <property type="evidence" value="ECO:0007669"/>
    <property type="project" value="TreeGrafter"/>
</dbReference>
<dbReference type="PANTHER" id="PTHR22726:SF1">
    <property type="entry name" value="METALLOENDOPEPTIDASE OMA1, MITOCHONDRIAL"/>
    <property type="match status" value="1"/>
</dbReference>
<name>A0AAD5DIM6_9CHLO</name>
<accession>A0AAD5DIM6</accession>
<dbReference type="GO" id="GO:0046872">
    <property type="term" value="F:metal ion binding"/>
    <property type="evidence" value="ECO:0007669"/>
    <property type="project" value="UniProtKB-KW"/>
</dbReference>
<dbReference type="Proteomes" id="UP001205105">
    <property type="component" value="Unassembled WGS sequence"/>
</dbReference>
<dbReference type="GO" id="GO:0004222">
    <property type="term" value="F:metalloendopeptidase activity"/>
    <property type="evidence" value="ECO:0007669"/>
    <property type="project" value="InterPro"/>
</dbReference>
<evidence type="ECO:0000256" key="5">
    <source>
        <dbReference type="ARBA" id="ARBA00023049"/>
    </source>
</evidence>
<dbReference type="InterPro" id="IPR051156">
    <property type="entry name" value="Mito/Outer_Membr_Metalloprot"/>
</dbReference>
<dbReference type="Pfam" id="PF01435">
    <property type="entry name" value="Peptidase_M48"/>
    <property type="match status" value="1"/>
</dbReference>
<keyword evidence="9" id="KW-1185">Reference proteome</keyword>
<evidence type="ECO:0000256" key="6">
    <source>
        <dbReference type="RuleBase" id="RU003983"/>
    </source>
</evidence>
<evidence type="ECO:0000256" key="4">
    <source>
        <dbReference type="ARBA" id="ARBA00022833"/>
    </source>
</evidence>
<dbReference type="EMBL" id="JADXDR010000166">
    <property type="protein sequence ID" value="KAI7837038.1"/>
    <property type="molecule type" value="Genomic_DNA"/>
</dbReference>
<evidence type="ECO:0000259" key="7">
    <source>
        <dbReference type="Pfam" id="PF01435"/>
    </source>
</evidence>
<comment type="similarity">
    <text evidence="6">Belongs to the peptidase M48 family.</text>
</comment>
<dbReference type="Gene3D" id="3.30.2010.10">
    <property type="entry name" value="Metalloproteases ('zincins'), catalytic domain"/>
    <property type="match status" value="1"/>
</dbReference>
<keyword evidence="5 6" id="KW-0482">Metalloprotease</keyword>
<evidence type="ECO:0000313" key="9">
    <source>
        <dbReference type="Proteomes" id="UP001205105"/>
    </source>
</evidence>
<sequence>MLRRRGAALAGRAWAALPSAAGSGGGAIGSSGATVQHSLAPAAGAVATAVSDGAAVRWRHVLSRAAGRAQGAAQQQHRSAAAAHSWRVASWQQIRQQWSDPRGYQHFGGRGQRGYAVVYSQEARKRALRWVAVLGAGGAVVWVSSRQEVPYTGRMHAIIVSPETESDMGRQTFEQVLMEARMTGTLLPQHSRACQAVRRVGLRIAQAATDGFGGGFQGHLQHMKWEFAVINSPQVNAFVVPGGKVVVYTGLLRLVSNEDELAAVLAHECAHVVARHAAERITQMGALEVVRCIAYWVFGLPLPAGPLTAIFFLPNSRKAETEADVIGAQIMARACFDPSGDRIKAIQKMLPTAERLYEMNGCNDTLTTIRRVVNRGMDW</sequence>
<evidence type="ECO:0000313" key="8">
    <source>
        <dbReference type="EMBL" id="KAI7837038.1"/>
    </source>
</evidence>
<keyword evidence="3 6" id="KW-0378">Hydrolase</keyword>
<comment type="caution">
    <text evidence="8">The sequence shown here is derived from an EMBL/GenBank/DDBJ whole genome shotgun (WGS) entry which is preliminary data.</text>
</comment>
<keyword evidence="2" id="KW-0479">Metal-binding</keyword>
<dbReference type="GO" id="GO:0051603">
    <property type="term" value="P:proteolysis involved in protein catabolic process"/>
    <property type="evidence" value="ECO:0007669"/>
    <property type="project" value="TreeGrafter"/>
</dbReference>
<feature type="domain" description="Peptidase M48" evidence="7">
    <location>
        <begin position="219"/>
        <end position="339"/>
    </location>
</feature>
<reference evidence="8" key="1">
    <citation type="submission" date="2020-11" db="EMBL/GenBank/DDBJ databases">
        <title>Chlorella ohadii genome sequencing and assembly.</title>
        <authorList>
            <person name="Murik O."/>
            <person name="Treves H."/>
            <person name="Kedem I."/>
            <person name="Shotland Y."/>
            <person name="Kaplan A."/>
        </authorList>
    </citation>
    <scope>NUCLEOTIDE SEQUENCE</scope>
    <source>
        <strain evidence="8">1</strain>
    </source>
</reference>
<dbReference type="CDD" id="cd07331">
    <property type="entry name" value="M48C_Oma1_like"/>
    <property type="match status" value="1"/>
</dbReference>
<evidence type="ECO:0000256" key="3">
    <source>
        <dbReference type="ARBA" id="ARBA00022801"/>
    </source>
</evidence>
<dbReference type="AlphaFoldDB" id="A0AAD5DIM6"/>
<organism evidence="8 9">
    <name type="scientific">Chlorella ohadii</name>
    <dbReference type="NCBI Taxonomy" id="2649997"/>
    <lineage>
        <taxon>Eukaryota</taxon>
        <taxon>Viridiplantae</taxon>
        <taxon>Chlorophyta</taxon>
        <taxon>core chlorophytes</taxon>
        <taxon>Trebouxiophyceae</taxon>
        <taxon>Chlorellales</taxon>
        <taxon>Chlorellaceae</taxon>
        <taxon>Chlorella clade</taxon>
        <taxon>Chlorella</taxon>
    </lineage>
</organism>
<keyword evidence="4 6" id="KW-0862">Zinc</keyword>
<evidence type="ECO:0000256" key="1">
    <source>
        <dbReference type="ARBA" id="ARBA00022670"/>
    </source>
</evidence>
<proteinExistence type="inferred from homology"/>
<dbReference type="PANTHER" id="PTHR22726">
    <property type="entry name" value="METALLOENDOPEPTIDASE OMA1"/>
    <property type="match status" value="1"/>
</dbReference>